<evidence type="ECO:0000256" key="5">
    <source>
        <dbReference type="ARBA" id="ARBA00023242"/>
    </source>
</evidence>
<dbReference type="FunFam" id="1.20.5.170:FF:000009">
    <property type="entry name" value="probable transcription factor PosF21"/>
    <property type="match status" value="1"/>
</dbReference>
<dbReference type="EMBL" id="JAVIJP010000018">
    <property type="protein sequence ID" value="KAL3639095.1"/>
    <property type="molecule type" value="Genomic_DNA"/>
</dbReference>
<keyword evidence="2" id="KW-0805">Transcription regulation</keyword>
<dbReference type="Proteomes" id="UP001632038">
    <property type="component" value="Unassembled WGS sequence"/>
</dbReference>
<feature type="domain" description="BZIP" evidence="8">
    <location>
        <begin position="229"/>
        <end position="282"/>
    </location>
</feature>
<feature type="region of interest" description="Disordered" evidence="7">
    <location>
        <begin position="1"/>
        <end position="70"/>
    </location>
</feature>
<protein>
    <recommendedName>
        <fullName evidence="8">BZIP domain-containing protein</fullName>
    </recommendedName>
</protein>
<evidence type="ECO:0000256" key="7">
    <source>
        <dbReference type="SAM" id="MobiDB-lite"/>
    </source>
</evidence>
<evidence type="ECO:0000256" key="1">
    <source>
        <dbReference type="ARBA" id="ARBA00004123"/>
    </source>
</evidence>
<dbReference type="InterPro" id="IPR046347">
    <property type="entry name" value="bZIP_sf"/>
</dbReference>
<evidence type="ECO:0000256" key="2">
    <source>
        <dbReference type="ARBA" id="ARBA00023015"/>
    </source>
</evidence>
<keyword evidence="6" id="KW-0175">Coiled coil</keyword>
<keyword evidence="5" id="KW-0539">Nucleus</keyword>
<evidence type="ECO:0000313" key="10">
    <source>
        <dbReference type="Proteomes" id="UP001632038"/>
    </source>
</evidence>
<proteinExistence type="predicted"/>
<dbReference type="Gene3D" id="1.20.5.170">
    <property type="match status" value="1"/>
</dbReference>
<feature type="region of interest" description="Disordered" evidence="7">
    <location>
        <begin position="326"/>
        <end position="355"/>
    </location>
</feature>
<dbReference type="InterPro" id="IPR044759">
    <property type="entry name" value="bZIP_RF2"/>
</dbReference>
<reference evidence="10" key="1">
    <citation type="journal article" date="2024" name="IScience">
        <title>Strigolactones Initiate the Formation of Haustorium-like Structures in Castilleja.</title>
        <authorList>
            <person name="Buerger M."/>
            <person name="Peterson D."/>
            <person name="Chory J."/>
        </authorList>
    </citation>
    <scope>NUCLEOTIDE SEQUENCE [LARGE SCALE GENOMIC DNA]</scope>
</reference>
<dbReference type="InterPro" id="IPR004827">
    <property type="entry name" value="bZIP"/>
</dbReference>
<gene>
    <name evidence="9" type="ORF">CASFOL_017002</name>
</gene>
<feature type="compositionally biased region" description="Polar residues" evidence="7">
    <location>
        <begin position="342"/>
        <end position="355"/>
    </location>
</feature>
<feature type="coiled-coil region" evidence="6">
    <location>
        <begin position="237"/>
        <end position="292"/>
    </location>
</feature>
<dbReference type="AlphaFoldDB" id="A0ABD3D9U2"/>
<dbReference type="CDD" id="cd14703">
    <property type="entry name" value="bZIP_plant_RF2"/>
    <property type="match status" value="1"/>
</dbReference>
<dbReference type="GO" id="GO:0003677">
    <property type="term" value="F:DNA binding"/>
    <property type="evidence" value="ECO:0007669"/>
    <property type="project" value="UniProtKB-KW"/>
</dbReference>
<keyword evidence="10" id="KW-1185">Reference proteome</keyword>
<dbReference type="PANTHER" id="PTHR13690">
    <property type="entry name" value="TRANSCRIPTION FACTOR POSF21-RELATED"/>
    <property type="match status" value="1"/>
</dbReference>
<dbReference type="Pfam" id="PF00170">
    <property type="entry name" value="bZIP_1"/>
    <property type="match status" value="1"/>
</dbReference>
<keyword evidence="4" id="KW-0804">Transcription</keyword>
<keyword evidence="3" id="KW-0238">DNA-binding</keyword>
<dbReference type="GO" id="GO:0005634">
    <property type="term" value="C:nucleus"/>
    <property type="evidence" value="ECO:0007669"/>
    <property type="project" value="UniProtKB-SubCell"/>
</dbReference>
<dbReference type="PANTHER" id="PTHR13690:SF112">
    <property type="entry name" value="TRANSCRIPTION FACTOR RF2A-LIKE"/>
    <property type="match status" value="1"/>
</dbReference>
<sequence>MAQSNLKQPTFFANYSLPPLSPFPSNDSSNSNLKDVSMDEMDVTSRGPTMPHPFPPRRTHRRSNSDIPFVFSPQSVPISLQEASRNDKPAELKLRETGKGNYVKSEGEVVDDLVNSLLNLDHEGGLKRSVDGDITPPGRHHRSLSVDSGMMGNFSLGDDNYLCEKQGKLDSEFGHGEFSDFELKKIMTDEKLAEIAVSDPKRAKRLTIMSRIVGGRENLNTSTNGILANRQSAARSKERKMRYISELEHKVQTLQTEATTLSAQVTILQNDYAELTGQNNELKFRVQAMEQQAHIRDALHDTLAAEVQHLKLSEERRTYNQHHVFSMQHQNQQQQQPNQMQRMSVSSTSANSTTP</sequence>
<evidence type="ECO:0000256" key="3">
    <source>
        <dbReference type="ARBA" id="ARBA00023125"/>
    </source>
</evidence>
<feature type="compositionally biased region" description="Low complexity" evidence="7">
    <location>
        <begin position="327"/>
        <end position="341"/>
    </location>
</feature>
<dbReference type="SMART" id="SM00338">
    <property type="entry name" value="BRLZ"/>
    <property type="match status" value="1"/>
</dbReference>
<evidence type="ECO:0000256" key="4">
    <source>
        <dbReference type="ARBA" id="ARBA00023163"/>
    </source>
</evidence>
<dbReference type="PROSITE" id="PS50217">
    <property type="entry name" value="BZIP"/>
    <property type="match status" value="1"/>
</dbReference>
<evidence type="ECO:0000313" key="9">
    <source>
        <dbReference type="EMBL" id="KAL3639095.1"/>
    </source>
</evidence>
<dbReference type="SUPFAM" id="SSF57959">
    <property type="entry name" value="Leucine zipper domain"/>
    <property type="match status" value="1"/>
</dbReference>
<evidence type="ECO:0000256" key="6">
    <source>
        <dbReference type="SAM" id="Coils"/>
    </source>
</evidence>
<name>A0ABD3D9U2_9LAMI</name>
<organism evidence="9 10">
    <name type="scientific">Castilleja foliolosa</name>
    <dbReference type="NCBI Taxonomy" id="1961234"/>
    <lineage>
        <taxon>Eukaryota</taxon>
        <taxon>Viridiplantae</taxon>
        <taxon>Streptophyta</taxon>
        <taxon>Embryophyta</taxon>
        <taxon>Tracheophyta</taxon>
        <taxon>Spermatophyta</taxon>
        <taxon>Magnoliopsida</taxon>
        <taxon>eudicotyledons</taxon>
        <taxon>Gunneridae</taxon>
        <taxon>Pentapetalae</taxon>
        <taxon>asterids</taxon>
        <taxon>lamiids</taxon>
        <taxon>Lamiales</taxon>
        <taxon>Orobanchaceae</taxon>
        <taxon>Pedicularideae</taxon>
        <taxon>Castillejinae</taxon>
        <taxon>Castilleja</taxon>
    </lineage>
</organism>
<feature type="compositionally biased region" description="Low complexity" evidence="7">
    <location>
        <begin position="23"/>
        <end position="33"/>
    </location>
</feature>
<accession>A0ABD3D9U2</accession>
<evidence type="ECO:0000259" key="8">
    <source>
        <dbReference type="PROSITE" id="PS50217"/>
    </source>
</evidence>
<feature type="compositionally biased region" description="Polar residues" evidence="7">
    <location>
        <begin position="1"/>
        <end position="13"/>
    </location>
</feature>
<comment type="caution">
    <text evidence="9">The sequence shown here is derived from an EMBL/GenBank/DDBJ whole genome shotgun (WGS) entry which is preliminary data.</text>
</comment>
<comment type="subcellular location">
    <subcellularLocation>
        <location evidence="1">Nucleus</location>
    </subcellularLocation>
</comment>